<evidence type="ECO:0000256" key="3">
    <source>
        <dbReference type="ARBA" id="ARBA00023239"/>
    </source>
</evidence>
<dbReference type="Pfam" id="PF02621">
    <property type="entry name" value="VitK2_biosynth"/>
    <property type="match status" value="1"/>
</dbReference>
<sequence length="296" mass="32862">MSKIPIGRISYINVSPVYHGIDHGDCPAWLSMVTEPPATLNAMLRDGEVVMSPVSSVAYARNADQWLLLPDLSIACDGKVLSVLFVSDKPMEFLDGDRVMVTEESATSVELLRILLRKKGGRPVIEPGRVHDPSDLPEGVKGALVIGDSALLADWHGRFPYVYDLGMEWKQMTGLPFVFAVWAIRKDFCAMAPAVVDRLVELFHRSRAAGLTDQHGIVTDAHAKTGLSRETLTRYFNHLVVSLGDQEIKGLSLYFEQLYRYGLLPKKVVPAFASSFETLPSREFSHSMPHHRAFAV</sequence>
<dbReference type="InterPro" id="IPR030868">
    <property type="entry name" value="MqnA"/>
</dbReference>
<keyword evidence="3 4" id="KW-0456">Lyase</keyword>
<dbReference type="PANTHER" id="PTHR37690:SF1">
    <property type="entry name" value="CHORISMATE DEHYDRATASE"/>
    <property type="match status" value="1"/>
</dbReference>
<dbReference type="SUPFAM" id="SSF53850">
    <property type="entry name" value="Periplasmic binding protein-like II"/>
    <property type="match status" value="1"/>
</dbReference>
<evidence type="ECO:0000256" key="2">
    <source>
        <dbReference type="ARBA" id="ARBA00022428"/>
    </source>
</evidence>
<dbReference type="RefSeq" id="WP_180146509.1">
    <property type="nucleotide sequence ID" value="NZ_CAADHO010000014.1"/>
</dbReference>
<dbReference type="Gene3D" id="3.40.190.10">
    <property type="entry name" value="Periplasmic binding protein-like II"/>
    <property type="match status" value="2"/>
</dbReference>
<dbReference type="PANTHER" id="PTHR37690">
    <property type="entry name" value="CHORISMATE DEHYDRATASE"/>
    <property type="match status" value="1"/>
</dbReference>
<dbReference type="CDD" id="cd13634">
    <property type="entry name" value="PBP2_Sco4506"/>
    <property type="match status" value="1"/>
</dbReference>
<protein>
    <recommendedName>
        <fullName evidence="4">Chorismate dehydratase</fullName>
        <ecNumber evidence="4">4.2.1.151</ecNumber>
    </recommendedName>
    <alternativeName>
        <fullName evidence="4">Menaquinone biosynthetic enzyme MqnA</fullName>
    </alternativeName>
</protein>
<dbReference type="HAMAP" id="MF_00995">
    <property type="entry name" value="MqnA"/>
    <property type="match status" value="1"/>
</dbReference>
<dbReference type="GO" id="GO:0009234">
    <property type="term" value="P:menaquinone biosynthetic process"/>
    <property type="evidence" value="ECO:0007669"/>
    <property type="project" value="UniProtKB-UniRule"/>
</dbReference>
<evidence type="ECO:0000256" key="4">
    <source>
        <dbReference type="HAMAP-Rule" id="MF_00995"/>
    </source>
</evidence>
<gene>
    <name evidence="4" type="primary">mqnA</name>
    <name evidence="5" type="ORF">MSL71_48720</name>
</gene>
<dbReference type="GO" id="GO:0016836">
    <property type="term" value="F:hydro-lyase activity"/>
    <property type="evidence" value="ECO:0007669"/>
    <property type="project" value="UniProtKB-UniRule"/>
</dbReference>
<evidence type="ECO:0000256" key="1">
    <source>
        <dbReference type="ARBA" id="ARBA00004863"/>
    </source>
</evidence>
<accession>A0A4U8YS64</accession>
<evidence type="ECO:0000313" key="6">
    <source>
        <dbReference type="Proteomes" id="UP000507962"/>
    </source>
</evidence>
<reference evidence="5 6" key="1">
    <citation type="submission" date="2019-03" db="EMBL/GenBank/DDBJ databases">
        <authorList>
            <person name="Nijsse B."/>
        </authorList>
    </citation>
    <scope>NUCLEOTIDE SEQUENCE [LARGE SCALE GENOMIC DNA]</scope>
    <source>
        <strain evidence="5">Desulfoluna butyratoxydans MSL71</strain>
    </source>
</reference>
<keyword evidence="2 4" id="KW-0474">Menaquinone biosynthesis</keyword>
<dbReference type="AlphaFoldDB" id="A0A4U8YS64"/>
<comment type="pathway">
    <text evidence="1 4">Quinol/quinone metabolism; menaquinone biosynthesis.</text>
</comment>
<evidence type="ECO:0000313" key="5">
    <source>
        <dbReference type="EMBL" id="VFQ47186.1"/>
    </source>
</evidence>
<comment type="similarity">
    <text evidence="4">Belongs to the MqnA/MqnD family. MqnA subfamily.</text>
</comment>
<dbReference type="EC" id="4.2.1.151" evidence="4"/>
<dbReference type="EMBL" id="CAADHO010000014">
    <property type="protein sequence ID" value="VFQ47186.1"/>
    <property type="molecule type" value="Genomic_DNA"/>
</dbReference>
<dbReference type="UniPathway" id="UPA00079"/>
<comment type="function">
    <text evidence="4">Catalyzes the dehydration of chorismate into 3-[(1-carboxyvinyl)oxy]benzoate, a step in the biosynthesis of menaquinone (MK, vitamin K2).</text>
</comment>
<keyword evidence="6" id="KW-1185">Reference proteome</keyword>
<proteinExistence type="inferred from homology"/>
<dbReference type="InterPro" id="IPR003773">
    <property type="entry name" value="Menaquinone_biosynth"/>
</dbReference>
<organism evidence="5 6">
    <name type="scientific">Desulfoluna butyratoxydans</name>
    <dbReference type="NCBI Taxonomy" id="231438"/>
    <lineage>
        <taxon>Bacteria</taxon>
        <taxon>Pseudomonadati</taxon>
        <taxon>Thermodesulfobacteriota</taxon>
        <taxon>Desulfobacteria</taxon>
        <taxon>Desulfobacterales</taxon>
        <taxon>Desulfolunaceae</taxon>
        <taxon>Desulfoluna</taxon>
    </lineage>
</organism>
<comment type="catalytic activity">
    <reaction evidence="4">
        <text>chorismate = 3-[(1-carboxyvinyl)-oxy]benzoate + H2O</text>
        <dbReference type="Rhea" id="RHEA:40051"/>
        <dbReference type="ChEBI" id="CHEBI:15377"/>
        <dbReference type="ChEBI" id="CHEBI:29748"/>
        <dbReference type="ChEBI" id="CHEBI:76981"/>
        <dbReference type="EC" id="4.2.1.151"/>
    </reaction>
</comment>
<name>A0A4U8YS64_9BACT</name>
<dbReference type="Proteomes" id="UP000507962">
    <property type="component" value="Unassembled WGS sequence"/>
</dbReference>